<name>A0A3B1E1P9_9ZZZZ</name>
<dbReference type="GO" id="GO:0008616">
    <property type="term" value="P:tRNA queuosine(34) biosynthetic process"/>
    <property type="evidence" value="ECO:0007669"/>
    <property type="project" value="UniProtKB-KW"/>
</dbReference>
<proteinExistence type="predicted"/>
<keyword evidence="10" id="KW-0378">Hydrolase</keyword>
<evidence type="ECO:0000256" key="7">
    <source>
        <dbReference type="ARBA" id="ARBA00023014"/>
    </source>
</evidence>
<dbReference type="GO" id="GO:0016491">
    <property type="term" value="F:oxidoreductase activity"/>
    <property type="evidence" value="ECO:0007669"/>
    <property type="project" value="UniProtKB-KW"/>
</dbReference>
<keyword evidence="3" id="KW-0479">Metal-binding</keyword>
<evidence type="ECO:0000256" key="4">
    <source>
        <dbReference type="ARBA" id="ARBA00022785"/>
    </source>
</evidence>
<evidence type="ECO:0000256" key="1">
    <source>
        <dbReference type="ARBA" id="ARBA00022485"/>
    </source>
</evidence>
<dbReference type="GO" id="GO:0051539">
    <property type="term" value="F:4 iron, 4 sulfur cluster binding"/>
    <property type="evidence" value="ECO:0007669"/>
    <property type="project" value="UniProtKB-KW"/>
</dbReference>
<gene>
    <name evidence="10" type="ORF">MNB_ARC-1_490</name>
</gene>
<protein>
    <submittedName>
        <fullName evidence="10">FIG053235: Diacylglucosamine hydrolase like</fullName>
    </submittedName>
</protein>
<accession>A0A3B1E1P9</accession>
<keyword evidence="8" id="KW-1015">Disulfide bond</keyword>
<organism evidence="10">
    <name type="scientific">hydrothermal vent metagenome</name>
    <dbReference type="NCBI Taxonomy" id="652676"/>
    <lineage>
        <taxon>unclassified sequences</taxon>
        <taxon>metagenomes</taxon>
        <taxon>ecological metagenomes</taxon>
    </lineage>
</organism>
<keyword evidence="5" id="KW-0560">Oxidoreductase</keyword>
<keyword evidence="4" id="KW-0671">Queuosine biosynthesis</keyword>
<keyword evidence="2" id="KW-0819">tRNA processing</keyword>
<dbReference type="Pfam" id="PF02677">
    <property type="entry name" value="QueH"/>
    <property type="match status" value="1"/>
</dbReference>
<evidence type="ECO:0000256" key="5">
    <source>
        <dbReference type="ARBA" id="ARBA00023002"/>
    </source>
</evidence>
<sequence>MVHICCSVDSHFFLQQLRAEYPNENIIGFFYNPNIHPYSEYKLRLSDVKYSCEKLGIKLIEGNYDLNAWLKATKGLEKEPEKGERCTICFDKRLEVTAQQALKLKIKLFTTTLLMSPLKSQEKLKTIGNILATQHNLNFIFKDYRKGQGAYLQSSIVKSNNIYRQNYCGCLYALKTQRDSQNKICDELMSQIGQQILPNSIESRIDLYKKRDLYESKKQQYKIVKDKFLNYRLLGGRVMIDKNVVPSYFVCYSGLTNNYVKGKILHCTNNIYYLNKNEAKLITLDLFNDLNNTNYQNTTELIYDPLLFKKEVLFRNKILQSIYDLSCLVVLDIIPLETQNIEIFCNSKIYLDVKENVV</sequence>
<keyword evidence="7" id="KW-0411">Iron-sulfur</keyword>
<evidence type="ECO:0000256" key="3">
    <source>
        <dbReference type="ARBA" id="ARBA00022723"/>
    </source>
</evidence>
<dbReference type="EMBL" id="UOYO01000026">
    <property type="protein sequence ID" value="VAY87597.1"/>
    <property type="molecule type" value="Genomic_DNA"/>
</dbReference>
<dbReference type="AlphaFoldDB" id="A0A3B1E1P9"/>
<evidence type="ECO:0000256" key="9">
    <source>
        <dbReference type="ARBA" id="ARBA00023284"/>
    </source>
</evidence>
<evidence type="ECO:0000256" key="6">
    <source>
        <dbReference type="ARBA" id="ARBA00023004"/>
    </source>
</evidence>
<dbReference type="PANTHER" id="PTHR36701">
    <property type="entry name" value="EPOXYQUEUOSINE REDUCTASE QUEH"/>
    <property type="match status" value="1"/>
</dbReference>
<dbReference type="GO" id="GO:0046872">
    <property type="term" value="F:metal ion binding"/>
    <property type="evidence" value="ECO:0007669"/>
    <property type="project" value="UniProtKB-KW"/>
</dbReference>
<keyword evidence="6" id="KW-0408">Iron</keyword>
<keyword evidence="1" id="KW-0004">4Fe-4S</keyword>
<dbReference type="InterPro" id="IPR003828">
    <property type="entry name" value="QueH"/>
</dbReference>
<dbReference type="SUPFAM" id="SSF52402">
    <property type="entry name" value="Adenine nucleotide alpha hydrolases-like"/>
    <property type="match status" value="1"/>
</dbReference>
<reference evidence="10" key="1">
    <citation type="submission" date="2018-10" db="EMBL/GenBank/DDBJ databases">
        <authorList>
            <person name="Aoki K."/>
        </authorList>
    </citation>
    <scope>NUCLEOTIDE SEQUENCE</scope>
</reference>
<dbReference type="GO" id="GO:0016787">
    <property type="term" value="F:hydrolase activity"/>
    <property type="evidence" value="ECO:0007669"/>
    <property type="project" value="UniProtKB-KW"/>
</dbReference>
<keyword evidence="9" id="KW-0676">Redox-active center</keyword>
<evidence type="ECO:0000256" key="2">
    <source>
        <dbReference type="ARBA" id="ARBA00022694"/>
    </source>
</evidence>
<evidence type="ECO:0000256" key="8">
    <source>
        <dbReference type="ARBA" id="ARBA00023157"/>
    </source>
</evidence>
<dbReference type="PANTHER" id="PTHR36701:SF1">
    <property type="entry name" value="EPOXYQUEUOSINE REDUCTASE QUEH"/>
    <property type="match status" value="1"/>
</dbReference>
<evidence type="ECO:0000313" key="10">
    <source>
        <dbReference type="EMBL" id="VAY87597.1"/>
    </source>
</evidence>